<dbReference type="Proteomes" id="UP000616114">
    <property type="component" value="Unassembled WGS sequence"/>
</dbReference>
<protein>
    <submittedName>
        <fullName evidence="3">tRNA (Adenosine(37)-N6)-threonylcarbamoyltransferase complex dimerization subunit type 1 TsaB</fullName>
    </submittedName>
</protein>
<dbReference type="Pfam" id="PF00814">
    <property type="entry name" value="TsaD"/>
    <property type="match status" value="1"/>
</dbReference>
<dbReference type="InterPro" id="IPR022496">
    <property type="entry name" value="T6A_TsaB"/>
</dbReference>
<name>A0A8J2TX55_9MICO</name>
<feature type="region of interest" description="Disordered" evidence="1">
    <location>
        <begin position="205"/>
        <end position="227"/>
    </location>
</feature>
<evidence type="ECO:0000313" key="3">
    <source>
        <dbReference type="EMBL" id="GGA09977.1"/>
    </source>
</evidence>
<dbReference type="EMBL" id="BMFY01000004">
    <property type="protein sequence ID" value="GGA09977.1"/>
    <property type="molecule type" value="Genomic_DNA"/>
</dbReference>
<feature type="domain" description="Gcp-like" evidence="2">
    <location>
        <begin position="29"/>
        <end position="156"/>
    </location>
</feature>
<dbReference type="AlphaFoldDB" id="A0A8J2TX55"/>
<dbReference type="SUPFAM" id="SSF53067">
    <property type="entry name" value="Actin-like ATPase domain"/>
    <property type="match status" value="2"/>
</dbReference>
<sequence length="227" mass="23599">MLLAIDTSAAASAALLADDGTTVAAWHEPAARRHAELLTPALEELLGGHREKIRRIVAGIGPGPFTGLRVGIAAAIGLGLALDVPVGGVHSADALAHAALARAGDAEALVTVATDARRKEVYWSRYRGMDAAGAPLRIEGPEVSAPAAMAATLMPGEVRAGRGFALYPDVLGAPGFPEESLLDPRAEDLGAVAVLRLAAGQDLLPPRPEYLRRPDAAEQPARTRRLR</sequence>
<reference evidence="3" key="2">
    <citation type="submission" date="2020-09" db="EMBL/GenBank/DDBJ databases">
        <authorList>
            <person name="Sun Q."/>
            <person name="Zhou Y."/>
        </authorList>
    </citation>
    <scope>NUCLEOTIDE SEQUENCE</scope>
    <source>
        <strain evidence="3">CGMCC 1.12785</strain>
    </source>
</reference>
<evidence type="ECO:0000256" key="1">
    <source>
        <dbReference type="SAM" id="MobiDB-lite"/>
    </source>
</evidence>
<organism evidence="3 4">
    <name type="scientific">Sediminivirga luteola</name>
    <dbReference type="NCBI Taxonomy" id="1774748"/>
    <lineage>
        <taxon>Bacteria</taxon>
        <taxon>Bacillati</taxon>
        <taxon>Actinomycetota</taxon>
        <taxon>Actinomycetes</taxon>
        <taxon>Micrococcales</taxon>
        <taxon>Brevibacteriaceae</taxon>
        <taxon>Sediminivirga</taxon>
    </lineage>
</organism>
<evidence type="ECO:0000259" key="2">
    <source>
        <dbReference type="Pfam" id="PF00814"/>
    </source>
</evidence>
<dbReference type="InterPro" id="IPR043129">
    <property type="entry name" value="ATPase_NBD"/>
</dbReference>
<proteinExistence type="predicted"/>
<dbReference type="InterPro" id="IPR000905">
    <property type="entry name" value="Gcp-like_dom"/>
</dbReference>
<dbReference type="GO" id="GO:0002949">
    <property type="term" value="P:tRNA threonylcarbamoyladenosine modification"/>
    <property type="evidence" value="ECO:0007669"/>
    <property type="project" value="InterPro"/>
</dbReference>
<dbReference type="NCBIfam" id="TIGR03725">
    <property type="entry name" value="T6A_YeaZ"/>
    <property type="match status" value="1"/>
</dbReference>
<comment type="caution">
    <text evidence="3">The sequence shown here is derived from an EMBL/GenBank/DDBJ whole genome shotgun (WGS) entry which is preliminary data.</text>
</comment>
<accession>A0A8J2TX55</accession>
<gene>
    <name evidence="3" type="ORF">GCM10011333_10890</name>
</gene>
<evidence type="ECO:0000313" key="4">
    <source>
        <dbReference type="Proteomes" id="UP000616114"/>
    </source>
</evidence>
<keyword evidence="4" id="KW-1185">Reference proteome</keyword>
<dbReference type="RefSeq" id="WP_188549924.1">
    <property type="nucleotide sequence ID" value="NZ_BMFY01000004.1"/>
</dbReference>
<dbReference type="Gene3D" id="3.30.420.40">
    <property type="match status" value="2"/>
</dbReference>
<reference evidence="3" key="1">
    <citation type="journal article" date="2014" name="Int. J. Syst. Evol. Microbiol.">
        <title>Complete genome sequence of Corynebacterium casei LMG S-19264T (=DSM 44701T), isolated from a smear-ripened cheese.</title>
        <authorList>
            <consortium name="US DOE Joint Genome Institute (JGI-PGF)"/>
            <person name="Walter F."/>
            <person name="Albersmeier A."/>
            <person name="Kalinowski J."/>
            <person name="Ruckert C."/>
        </authorList>
    </citation>
    <scope>NUCLEOTIDE SEQUENCE</scope>
    <source>
        <strain evidence="3">CGMCC 1.12785</strain>
    </source>
</reference>